<comment type="caution">
    <text evidence="2">The sequence shown here is derived from an EMBL/GenBank/DDBJ whole genome shotgun (WGS) entry which is preliminary data.</text>
</comment>
<dbReference type="InterPro" id="IPR032092">
    <property type="entry name" value="PilW"/>
</dbReference>
<dbReference type="Pfam" id="PF16074">
    <property type="entry name" value="PilW"/>
    <property type="match status" value="1"/>
</dbReference>
<reference evidence="2 3" key="1">
    <citation type="submission" date="2014-11" db="EMBL/GenBank/DDBJ databases">
        <title>Genomics and ecophysiology of heterotrophic nitrogen fixing bacteria isolated from estuarine surface water.</title>
        <authorList>
            <person name="Bentzon-Tilia M."/>
            <person name="Severin I."/>
            <person name="Hansen L.H."/>
            <person name="Riemann L."/>
        </authorList>
    </citation>
    <scope>NUCLEOTIDE SEQUENCE [LARGE SCALE GENOMIC DNA]</scope>
    <source>
        <strain evidence="2 3">BAL361</strain>
    </source>
</reference>
<dbReference type="AlphaFoldDB" id="A0A0D7E695"/>
<dbReference type="PATRIC" id="fig|316.110.peg.4833"/>
<dbReference type="EMBL" id="JXXD01000095">
    <property type="protein sequence ID" value="KIZ36056.1"/>
    <property type="molecule type" value="Genomic_DNA"/>
</dbReference>
<keyword evidence="1" id="KW-0812">Transmembrane</keyword>
<evidence type="ECO:0000313" key="2">
    <source>
        <dbReference type="EMBL" id="KIZ36056.1"/>
    </source>
</evidence>
<evidence type="ECO:0000256" key="1">
    <source>
        <dbReference type="SAM" id="Phobius"/>
    </source>
</evidence>
<sequence length="283" mass="30819">MNHSRYQFGLSMVELLIALAISSFLILGITQVYIDNKRNYVFQQNQAGNVENSRFAALVINDYLGKAGYRRTPSALLDIVFPSRPASGGCLAFNAGHAATGLNPSEGVGFCIRYQPQTGNELDCQGAASAVTYDEAFPSSPPDAGDLTVLAFKYEPSSDDQLQDGRLLCKSLNATSPQYGEVLRGIADLRLDFGVGKTDMLEKEVTTFIQQADWTPASGAIRSVRYALLLASRAGQRDGDDSKVLDDWMLEASTEAKARLEEADNKRIYQVAGATQTIRNLMP</sequence>
<gene>
    <name evidence="2" type="ORF">LO50_11055</name>
</gene>
<organism evidence="2 3">
    <name type="scientific">Stutzerimonas stutzeri</name>
    <name type="common">Pseudomonas stutzeri</name>
    <dbReference type="NCBI Taxonomy" id="316"/>
    <lineage>
        <taxon>Bacteria</taxon>
        <taxon>Pseudomonadati</taxon>
        <taxon>Pseudomonadota</taxon>
        <taxon>Gammaproteobacteria</taxon>
        <taxon>Pseudomonadales</taxon>
        <taxon>Pseudomonadaceae</taxon>
        <taxon>Stutzerimonas</taxon>
    </lineage>
</organism>
<protein>
    <submittedName>
        <fullName evidence="2">Pilus assembly protein PilW</fullName>
    </submittedName>
</protein>
<dbReference type="InterPro" id="IPR012902">
    <property type="entry name" value="N_methyl_site"/>
</dbReference>
<keyword evidence="1" id="KW-0472">Membrane</keyword>
<accession>A0A0D7E695</accession>
<dbReference type="GO" id="GO:0043683">
    <property type="term" value="P:type IV pilus assembly"/>
    <property type="evidence" value="ECO:0007669"/>
    <property type="project" value="InterPro"/>
</dbReference>
<name>A0A0D7E695_STUST</name>
<dbReference type="RefSeq" id="WP_044315018.1">
    <property type="nucleotide sequence ID" value="NZ_JXXD01000095.1"/>
</dbReference>
<keyword evidence="1" id="KW-1133">Transmembrane helix</keyword>
<proteinExistence type="predicted"/>
<dbReference type="Pfam" id="PF07963">
    <property type="entry name" value="N_methyl"/>
    <property type="match status" value="1"/>
</dbReference>
<dbReference type="Proteomes" id="UP000032439">
    <property type="component" value="Unassembled WGS sequence"/>
</dbReference>
<feature type="transmembrane region" description="Helical" evidence="1">
    <location>
        <begin position="12"/>
        <end position="34"/>
    </location>
</feature>
<evidence type="ECO:0000313" key="3">
    <source>
        <dbReference type="Proteomes" id="UP000032439"/>
    </source>
</evidence>